<sequence length="159" mass="18663">MKYKTSFLGTGWSFPPTFHKEKELGVDMVSYEKDIEQSLHILLNTSIGERMMLPKYGTDIYSYLFESISNSRVHLIKEMLRTAIIKFEPRIKLIRINLDESDYLDGVIKIHLDYMIPLTNTRFNMVFPYYKIEGTDIPRLYKKKASNPEDLSKSIDDHS</sequence>
<feature type="domain" description="IraD/Gp25-like" evidence="1">
    <location>
        <begin position="30"/>
        <end position="120"/>
    </location>
</feature>
<protein>
    <submittedName>
        <fullName evidence="2">GPW/gp25 family protein</fullName>
    </submittedName>
</protein>
<dbReference type="EMBL" id="BAAAGE010000001">
    <property type="protein sequence ID" value="GAA0712122.1"/>
    <property type="molecule type" value="Genomic_DNA"/>
</dbReference>
<dbReference type="Gene3D" id="3.10.450.40">
    <property type="match status" value="1"/>
</dbReference>
<organism evidence="2 3">
    <name type="scientific">Aquimarina litoralis</name>
    <dbReference type="NCBI Taxonomy" id="584605"/>
    <lineage>
        <taxon>Bacteria</taxon>
        <taxon>Pseudomonadati</taxon>
        <taxon>Bacteroidota</taxon>
        <taxon>Flavobacteriia</taxon>
        <taxon>Flavobacteriales</taxon>
        <taxon>Flavobacteriaceae</taxon>
        <taxon>Aquimarina</taxon>
    </lineage>
</organism>
<dbReference type="Pfam" id="PF04965">
    <property type="entry name" value="GPW_gp25"/>
    <property type="match status" value="1"/>
</dbReference>
<evidence type="ECO:0000313" key="3">
    <source>
        <dbReference type="Proteomes" id="UP001501758"/>
    </source>
</evidence>
<dbReference type="SUPFAM" id="SSF160719">
    <property type="entry name" value="gpW/gp25-like"/>
    <property type="match status" value="1"/>
</dbReference>
<dbReference type="InterPro" id="IPR007048">
    <property type="entry name" value="IraD/Gp25-like"/>
</dbReference>
<dbReference type="RefSeq" id="WP_343909664.1">
    <property type="nucleotide sequence ID" value="NZ_BAAAGE010000001.1"/>
</dbReference>
<evidence type="ECO:0000313" key="2">
    <source>
        <dbReference type="EMBL" id="GAA0712122.1"/>
    </source>
</evidence>
<reference evidence="3" key="1">
    <citation type="journal article" date="2019" name="Int. J. Syst. Evol. Microbiol.">
        <title>The Global Catalogue of Microorganisms (GCM) 10K type strain sequencing project: providing services to taxonomists for standard genome sequencing and annotation.</title>
        <authorList>
            <consortium name="The Broad Institute Genomics Platform"/>
            <consortium name="The Broad Institute Genome Sequencing Center for Infectious Disease"/>
            <person name="Wu L."/>
            <person name="Ma J."/>
        </authorList>
    </citation>
    <scope>NUCLEOTIDE SEQUENCE [LARGE SCALE GENOMIC DNA]</scope>
    <source>
        <strain evidence="3">JCM 15974</strain>
    </source>
</reference>
<name>A0ABP3TPA1_9FLAO</name>
<comment type="caution">
    <text evidence="2">The sequence shown here is derived from an EMBL/GenBank/DDBJ whole genome shotgun (WGS) entry which is preliminary data.</text>
</comment>
<dbReference type="Proteomes" id="UP001501758">
    <property type="component" value="Unassembled WGS sequence"/>
</dbReference>
<accession>A0ABP3TPA1</accession>
<gene>
    <name evidence="2" type="ORF">GCM10009430_02220</name>
</gene>
<proteinExistence type="predicted"/>
<keyword evidence="3" id="KW-1185">Reference proteome</keyword>
<evidence type="ECO:0000259" key="1">
    <source>
        <dbReference type="Pfam" id="PF04965"/>
    </source>
</evidence>